<gene>
    <name evidence="8" type="ORF">Nepgr_030255</name>
</gene>
<dbReference type="GO" id="GO:0006289">
    <property type="term" value="P:nucleotide-excision repair"/>
    <property type="evidence" value="ECO:0007669"/>
    <property type="project" value="TreeGrafter"/>
</dbReference>
<dbReference type="AlphaFoldDB" id="A0AAD3TGP1"/>
<dbReference type="InterPro" id="IPR004036">
    <property type="entry name" value="Endonuclease-III-like_CS2"/>
</dbReference>
<organism evidence="8 9">
    <name type="scientific">Nepenthes gracilis</name>
    <name type="common">Slender pitcher plant</name>
    <dbReference type="NCBI Taxonomy" id="150966"/>
    <lineage>
        <taxon>Eukaryota</taxon>
        <taxon>Viridiplantae</taxon>
        <taxon>Streptophyta</taxon>
        <taxon>Embryophyta</taxon>
        <taxon>Tracheophyta</taxon>
        <taxon>Spermatophyta</taxon>
        <taxon>Magnoliopsida</taxon>
        <taxon>eudicotyledons</taxon>
        <taxon>Gunneridae</taxon>
        <taxon>Pentapetalae</taxon>
        <taxon>Caryophyllales</taxon>
        <taxon>Nepenthaceae</taxon>
        <taxon>Nepenthes</taxon>
    </lineage>
</organism>
<dbReference type="GO" id="GO:0003906">
    <property type="term" value="F:DNA-(apurinic or apyrimidinic site) endonuclease activity"/>
    <property type="evidence" value="ECO:0007669"/>
    <property type="project" value="TreeGrafter"/>
</dbReference>
<keyword evidence="4" id="KW-0234">DNA repair</keyword>
<evidence type="ECO:0000313" key="8">
    <source>
        <dbReference type="EMBL" id="GMH28412.1"/>
    </source>
</evidence>
<evidence type="ECO:0000256" key="6">
    <source>
        <dbReference type="ARBA" id="ARBA00023295"/>
    </source>
</evidence>
<dbReference type="GO" id="GO:0006285">
    <property type="term" value="P:base-excision repair, AP site formation"/>
    <property type="evidence" value="ECO:0007669"/>
    <property type="project" value="TreeGrafter"/>
</dbReference>
<dbReference type="EMBL" id="BSYO01000034">
    <property type="protein sequence ID" value="GMH28412.1"/>
    <property type="molecule type" value="Genomic_DNA"/>
</dbReference>
<protein>
    <recommendedName>
        <fullName evidence="7">HhH-GPD domain-containing protein</fullName>
    </recommendedName>
</protein>
<comment type="caution">
    <text evidence="8">The sequence shown here is derived from an EMBL/GenBank/DDBJ whole genome shotgun (WGS) entry which is preliminary data.</text>
</comment>
<dbReference type="PROSITE" id="PS01155">
    <property type="entry name" value="ENDONUCLEASE_III_2"/>
    <property type="match status" value="1"/>
</dbReference>
<dbReference type="InterPro" id="IPR011257">
    <property type="entry name" value="DNA_glycosylase"/>
</dbReference>
<dbReference type="GO" id="GO:0000703">
    <property type="term" value="F:oxidized pyrimidine nucleobase lesion DNA N-glycosylase activity"/>
    <property type="evidence" value="ECO:0007669"/>
    <property type="project" value="TreeGrafter"/>
</dbReference>
<keyword evidence="2" id="KW-0227">DNA damage</keyword>
<dbReference type="PANTHER" id="PTHR43286">
    <property type="entry name" value="ENDONUCLEASE III-LIKE PROTEIN 1"/>
    <property type="match status" value="1"/>
</dbReference>
<dbReference type="InterPro" id="IPR023170">
    <property type="entry name" value="HhH_base_excis_C"/>
</dbReference>
<dbReference type="Pfam" id="PF00730">
    <property type="entry name" value="HhH-GPD"/>
    <property type="match status" value="1"/>
</dbReference>
<evidence type="ECO:0000256" key="1">
    <source>
        <dbReference type="ARBA" id="ARBA00008343"/>
    </source>
</evidence>
<sequence>MTVAIVHDPTDCPFALMKLCICMLIQIPQTQFLGLPDIEDFAYGKVSGPSILRKSKAASHVHLGGTKIPSPTRCGGVVHLLSQNGLLTPFSIDKADEGTIKSLIYPVGFYSRKASNLKKIANICLTKYDGDIPSSLGELLQLPGIGPKMAYLVMNIGWNNVQGICVDTHVHRICNRLGWVSRHDTIQKTKSPEETREALQSWLQKEEWVAINPLLVCGLTFSDVVWLLFKNVHVNTISDSEASGSCYIQGCYVARENSLKEVLASVLWLSNYDPELSPLNHQGGWGILSGG</sequence>
<keyword evidence="9" id="KW-1185">Reference proteome</keyword>
<comment type="similarity">
    <text evidence="1">Belongs to the Nth/MutY family.</text>
</comment>
<dbReference type="Gene3D" id="1.10.340.30">
    <property type="entry name" value="Hypothetical protein, domain 2"/>
    <property type="match status" value="1"/>
</dbReference>
<evidence type="ECO:0000259" key="7">
    <source>
        <dbReference type="SMART" id="SM00478"/>
    </source>
</evidence>
<keyword evidence="6" id="KW-0326">Glycosidase</keyword>
<dbReference type="InterPro" id="IPR003265">
    <property type="entry name" value="HhH-GPD_domain"/>
</dbReference>
<keyword evidence="3" id="KW-0378">Hydrolase</keyword>
<evidence type="ECO:0000256" key="4">
    <source>
        <dbReference type="ARBA" id="ARBA00023204"/>
    </source>
</evidence>
<evidence type="ECO:0000256" key="5">
    <source>
        <dbReference type="ARBA" id="ARBA00023239"/>
    </source>
</evidence>
<dbReference type="PANTHER" id="PTHR43286:SF1">
    <property type="entry name" value="ENDONUCLEASE III-LIKE PROTEIN 1"/>
    <property type="match status" value="1"/>
</dbReference>
<reference evidence="8" key="1">
    <citation type="submission" date="2023-05" db="EMBL/GenBank/DDBJ databases">
        <title>Nepenthes gracilis genome sequencing.</title>
        <authorList>
            <person name="Fukushima K."/>
        </authorList>
    </citation>
    <scope>NUCLEOTIDE SEQUENCE</scope>
    <source>
        <strain evidence="8">SING2019-196</strain>
    </source>
</reference>
<proteinExistence type="inferred from homology"/>
<dbReference type="GO" id="GO:0003677">
    <property type="term" value="F:DNA binding"/>
    <property type="evidence" value="ECO:0007669"/>
    <property type="project" value="InterPro"/>
</dbReference>
<dbReference type="Gene3D" id="1.10.1670.10">
    <property type="entry name" value="Helix-hairpin-Helix base-excision DNA repair enzymes (C-terminal)"/>
    <property type="match status" value="1"/>
</dbReference>
<name>A0AAD3TGP1_NEPGR</name>
<feature type="domain" description="HhH-GPD" evidence="7">
    <location>
        <begin position="81"/>
        <end position="220"/>
    </location>
</feature>
<evidence type="ECO:0000256" key="3">
    <source>
        <dbReference type="ARBA" id="ARBA00022801"/>
    </source>
</evidence>
<dbReference type="GO" id="GO:0005634">
    <property type="term" value="C:nucleus"/>
    <property type="evidence" value="ECO:0007669"/>
    <property type="project" value="TreeGrafter"/>
</dbReference>
<dbReference type="SMART" id="SM00478">
    <property type="entry name" value="ENDO3c"/>
    <property type="match status" value="1"/>
</dbReference>
<dbReference type="Pfam" id="PF00633">
    <property type="entry name" value="HHH"/>
    <property type="match status" value="1"/>
</dbReference>
<evidence type="ECO:0000256" key="2">
    <source>
        <dbReference type="ARBA" id="ARBA00022763"/>
    </source>
</evidence>
<accession>A0AAD3TGP1</accession>
<dbReference type="SUPFAM" id="SSF48150">
    <property type="entry name" value="DNA-glycosylase"/>
    <property type="match status" value="1"/>
</dbReference>
<evidence type="ECO:0000313" key="9">
    <source>
        <dbReference type="Proteomes" id="UP001279734"/>
    </source>
</evidence>
<dbReference type="Proteomes" id="UP001279734">
    <property type="component" value="Unassembled WGS sequence"/>
</dbReference>
<dbReference type="GO" id="GO:0016829">
    <property type="term" value="F:lyase activity"/>
    <property type="evidence" value="ECO:0007669"/>
    <property type="project" value="UniProtKB-KW"/>
</dbReference>
<keyword evidence="5" id="KW-0456">Lyase</keyword>
<dbReference type="GO" id="GO:0042644">
    <property type="term" value="C:chloroplast nucleoid"/>
    <property type="evidence" value="ECO:0007669"/>
    <property type="project" value="TreeGrafter"/>
</dbReference>
<dbReference type="CDD" id="cd00056">
    <property type="entry name" value="ENDO3c"/>
    <property type="match status" value="1"/>
</dbReference>
<dbReference type="InterPro" id="IPR000445">
    <property type="entry name" value="HhH_motif"/>
</dbReference>